<dbReference type="InterPro" id="IPR005467">
    <property type="entry name" value="His_kinase_dom"/>
</dbReference>
<evidence type="ECO:0000259" key="13">
    <source>
        <dbReference type="PROSITE" id="PS50112"/>
    </source>
</evidence>
<dbReference type="SUPFAM" id="SSF55874">
    <property type="entry name" value="ATPase domain of HSP90 chaperone/DNA topoisomerase II/histidine kinase"/>
    <property type="match status" value="1"/>
</dbReference>
<feature type="active site" evidence="7">
    <location>
        <position position="14"/>
    </location>
</feature>
<feature type="active site" evidence="7">
    <location>
        <position position="41"/>
    </location>
</feature>
<proteinExistence type="predicted"/>
<evidence type="ECO:0000256" key="10">
    <source>
        <dbReference type="SAM" id="MobiDB-lite"/>
    </source>
</evidence>
<evidence type="ECO:0000256" key="3">
    <source>
        <dbReference type="ARBA" id="ARBA00022603"/>
    </source>
</evidence>
<dbReference type="InterPro" id="IPR013655">
    <property type="entry name" value="PAS_fold_3"/>
</dbReference>
<dbReference type="NCBIfam" id="TIGR00229">
    <property type="entry name" value="sensory_box"/>
    <property type="match status" value="1"/>
</dbReference>
<dbReference type="Gene3D" id="1.10.155.10">
    <property type="entry name" value="Chemotaxis receptor methyltransferase CheR, N-terminal domain"/>
    <property type="match status" value="1"/>
</dbReference>
<dbReference type="Pfam" id="PF00072">
    <property type="entry name" value="Response_reg"/>
    <property type="match status" value="1"/>
</dbReference>
<dbReference type="Gene3D" id="3.30.450.20">
    <property type="entry name" value="PAS domain"/>
    <property type="match status" value="2"/>
</dbReference>
<dbReference type="PROSITE" id="PS50110">
    <property type="entry name" value="RESPONSE_REGULATORY"/>
    <property type="match status" value="1"/>
</dbReference>
<dbReference type="Pfam" id="PF01339">
    <property type="entry name" value="CheB_methylest"/>
    <property type="match status" value="1"/>
</dbReference>
<evidence type="ECO:0000259" key="11">
    <source>
        <dbReference type="PROSITE" id="PS50109"/>
    </source>
</evidence>
<comment type="caution">
    <text evidence="17">The sequence shown here is derived from an EMBL/GenBank/DDBJ whole genome shotgun (WGS) entry which is preliminary data.</text>
</comment>
<evidence type="ECO:0000313" key="18">
    <source>
        <dbReference type="Proteomes" id="UP000798808"/>
    </source>
</evidence>
<reference evidence="17 18" key="1">
    <citation type="submission" date="2019-02" db="EMBL/GenBank/DDBJ databases">
        <authorList>
            <person name="Goldberg S.R."/>
            <person name="Haltli B.A."/>
            <person name="Correa H."/>
            <person name="Russell K.G."/>
        </authorList>
    </citation>
    <scope>NUCLEOTIDE SEQUENCE [LARGE SCALE GENOMIC DNA]</scope>
    <source>
        <strain evidence="17 18">JCM 16186</strain>
    </source>
</reference>
<dbReference type="InterPro" id="IPR035909">
    <property type="entry name" value="CheB_C"/>
</dbReference>
<dbReference type="PROSITE" id="PS50113">
    <property type="entry name" value="PAC"/>
    <property type="match status" value="1"/>
</dbReference>
<accession>A0ABW9RR92</accession>
<evidence type="ECO:0000259" key="12">
    <source>
        <dbReference type="PROSITE" id="PS50110"/>
    </source>
</evidence>
<dbReference type="InterPro" id="IPR000780">
    <property type="entry name" value="CheR_MeTrfase"/>
</dbReference>
<feature type="domain" description="Histidine kinase" evidence="11">
    <location>
        <begin position="1156"/>
        <end position="1369"/>
    </location>
</feature>
<evidence type="ECO:0000259" key="16">
    <source>
        <dbReference type="PROSITE" id="PS50123"/>
    </source>
</evidence>
<dbReference type="CDD" id="cd16434">
    <property type="entry name" value="CheB-CheR_fusion"/>
    <property type="match status" value="1"/>
</dbReference>
<dbReference type="InterPro" id="IPR003661">
    <property type="entry name" value="HisK_dim/P_dom"/>
</dbReference>
<feature type="domain" description="CheB-type methylesterase" evidence="15">
    <location>
        <begin position="9"/>
        <end position="191"/>
    </location>
</feature>
<dbReference type="Pfam" id="PF08447">
    <property type="entry name" value="PAS_3"/>
    <property type="match status" value="1"/>
</dbReference>
<organism evidence="17 18">
    <name type="scientific">Fulvivirga kasyanovii</name>
    <dbReference type="NCBI Taxonomy" id="396812"/>
    <lineage>
        <taxon>Bacteria</taxon>
        <taxon>Pseudomonadati</taxon>
        <taxon>Bacteroidota</taxon>
        <taxon>Cytophagia</taxon>
        <taxon>Cytophagales</taxon>
        <taxon>Fulvivirgaceae</taxon>
        <taxon>Fulvivirga</taxon>
    </lineage>
</organism>
<dbReference type="PROSITE" id="PS50122">
    <property type="entry name" value="CHEB"/>
    <property type="match status" value="1"/>
</dbReference>
<dbReference type="SMART" id="SM00448">
    <property type="entry name" value="REC"/>
    <property type="match status" value="1"/>
</dbReference>
<comment type="catalytic activity">
    <reaction evidence="1">
        <text>ATP + protein L-histidine = ADP + protein N-phospho-L-histidine.</text>
        <dbReference type="EC" id="2.7.13.3"/>
    </reaction>
</comment>
<dbReference type="SUPFAM" id="SSF47757">
    <property type="entry name" value="Chemotaxis receptor methyltransferase CheR, N-terminal domain"/>
    <property type="match status" value="1"/>
</dbReference>
<dbReference type="Pfam" id="PF13596">
    <property type="entry name" value="PAS_10"/>
    <property type="match status" value="1"/>
</dbReference>
<dbReference type="SMART" id="SM00138">
    <property type="entry name" value="MeTrc"/>
    <property type="match status" value="1"/>
</dbReference>
<dbReference type="Gene3D" id="3.40.50.180">
    <property type="entry name" value="Methylesterase CheB, C-terminal domain"/>
    <property type="match status" value="1"/>
</dbReference>
<feature type="domain" description="PAS" evidence="13">
    <location>
        <begin position="1013"/>
        <end position="1083"/>
    </location>
</feature>
<feature type="compositionally biased region" description="Basic and acidic residues" evidence="10">
    <location>
        <begin position="489"/>
        <end position="499"/>
    </location>
</feature>
<dbReference type="PROSITE" id="PS50123">
    <property type="entry name" value="CHER"/>
    <property type="match status" value="1"/>
</dbReference>
<name>A0ABW9RR92_9BACT</name>
<dbReference type="InterPro" id="IPR011006">
    <property type="entry name" value="CheY-like_superfamily"/>
</dbReference>
<dbReference type="InterPro" id="IPR001610">
    <property type="entry name" value="PAC"/>
</dbReference>
<dbReference type="SMART" id="SM00065">
    <property type="entry name" value="GAF"/>
    <property type="match status" value="1"/>
</dbReference>
<feature type="coiled-coil region" evidence="9">
    <location>
        <begin position="643"/>
        <end position="733"/>
    </location>
</feature>
<dbReference type="InterPro" id="IPR036890">
    <property type="entry name" value="HATPase_C_sf"/>
</dbReference>
<keyword evidence="7" id="KW-0145">Chemotaxis</keyword>
<evidence type="ECO:0000256" key="5">
    <source>
        <dbReference type="ARBA" id="ARBA00022691"/>
    </source>
</evidence>
<dbReference type="CDD" id="cd00075">
    <property type="entry name" value="HATPase"/>
    <property type="match status" value="1"/>
</dbReference>
<keyword evidence="4" id="KW-0808">Transferase</keyword>
<evidence type="ECO:0000256" key="2">
    <source>
        <dbReference type="ARBA" id="ARBA00001541"/>
    </source>
</evidence>
<dbReference type="InterPro" id="IPR050903">
    <property type="entry name" value="Bact_Chemotaxis_MeTrfase"/>
</dbReference>
<feature type="domain" description="CheR-type methyltransferase" evidence="16">
    <location>
        <begin position="197"/>
        <end position="449"/>
    </location>
</feature>
<dbReference type="Gene3D" id="3.40.50.2300">
    <property type="match status" value="1"/>
</dbReference>
<dbReference type="PANTHER" id="PTHR24422:SF10">
    <property type="entry name" value="CHEMOTAXIS PROTEIN METHYLTRANSFERASE 2"/>
    <property type="match status" value="1"/>
</dbReference>
<evidence type="ECO:0000256" key="7">
    <source>
        <dbReference type="PROSITE-ProRule" id="PRU00050"/>
    </source>
</evidence>
<keyword evidence="7" id="KW-0378">Hydrolase</keyword>
<dbReference type="Pfam" id="PF00512">
    <property type="entry name" value="HisKA"/>
    <property type="match status" value="1"/>
</dbReference>
<dbReference type="InterPro" id="IPR035965">
    <property type="entry name" value="PAS-like_dom_sf"/>
</dbReference>
<evidence type="ECO:0000313" key="17">
    <source>
        <dbReference type="EMBL" id="MTI25818.1"/>
    </source>
</evidence>
<evidence type="ECO:0000256" key="4">
    <source>
        <dbReference type="ARBA" id="ARBA00022679"/>
    </source>
</evidence>
<dbReference type="InterPro" id="IPR003018">
    <property type="entry name" value="GAF"/>
</dbReference>
<dbReference type="SUPFAM" id="SSF52738">
    <property type="entry name" value="Methylesterase CheB, C-terminal domain"/>
    <property type="match status" value="1"/>
</dbReference>
<dbReference type="InterPro" id="IPR000673">
    <property type="entry name" value="Sig_transdc_resp-reg_Me-estase"/>
</dbReference>
<evidence type="ECO:0000256" key="8">
    <source>
        <dbReference type="PROSITE-ProRule" id="PRU00169"/>
    </source>
</evidence>
<feature type="domain" description="Response regulatory" evidence="12">
    <location>
        <begin position="1391"/>
        <end position="1505"/>
    </location>
</feature>
<dbReference type="SUPFAM" id="SSF52172">
    <property type="entry name" value="CheY-like"/>
    <property type="match status" value="1"/>
</dbReference>
<dbReference type="Pfam" id="PF01590">
    <property type="entry name" value="GAF"/>
    <property type="match status" value="1"/>
</dbReference>
<feature type="region of interest" description="Disordered" evidence="10">
    <location>
        <begin position="476"/>
        <end position="501"/>
    </location>
</feature>
<dbReference type="InterPro" id="IPR001789">
    <property type="entry name" value="Sig_transdc_resp-reg_receiver"/>
</dbReference>
<keyword evidence="9" id="KW-0175">Coiled coil</keyword>
<dbReference type="Gene3D" id="3.30.565.10">
    <property type="entry name" value="Histidine kinase-like ATPase, C-terminal domain"/>
    <property type="match status" value="1"/>
</dbReference>
<dbReference type="Gene3D" id="3.30.450.40">
    <property type="match status" value="1"/>
</dbReference>
<dbReference type="PROSITE" id="PS50112">
    <property type="entry name" value="PAS"/>
    <property type="match status" value="1"/>
</dbReference>
<dbReference type="InterPro" id="IPR022642">
    <property type="entry name" value="CheR_C"/>
</dbReference>
<dbReference type="SMART" id="SM00086">
    <property type="entry name" value="PAC"/>
    <property type="match status" value="2"/>
</dbReference>
<keyword evidence="5" id="KW-0949">S-adenosyl-L-methionine</keyword>
<evidence type="ECO:0000256" key="1">
    <source>
        <dbReference type="ARBA" id="ARBA00000085"/>
    </source>
</evidence>
<dbReference type="Pfam" id="PF01739">
    <property type="entry name" value="CheR"/>
    <property type="match status" value="1"/>
</dbReference>
<gene>
    <name evidence="17" type="ORF">E1163_12760</name>
</gene>
<keyword evidence="18" id="KW-1185">Reference proteome</keyword>
<dbReference type="InterPro" id="IPR036804">
    <property type="entry name" value="CheR_N_sf"/>
</dbReference>
<sequence>MMQKLKLTVGIGASAGGLKVLKELVRTFPPETPMAFIIVQHLDPTHESVLTELLSKESALSVHDAQNGQAIEAGHIYVIPPNVYLEVNDEKIKLKDPEHPHGFRKAVDHLFRSLAKECKNACAGIVLSGAGSDGTAGLRAIKAAGGLSLAQDPNTAEHHSMPQSAIEAHVVDKVVSIKEIYKTLDSYVNHPLSFKGQGKEKRTMGVENLEEITAILKEYAEFDLRQYKPATIQRRIARRMSLTETIKYSEYLQTLREDEKEREQLTKDLLINVTDFFRDPEAYEILEETVLPEIINKVSSEKDIRVWVPGCASGEEAYSIAILLLEVLDKLKKKNDVKIFATDIDEDAIKTARKGMYPASIAGEVPKKFLDKYFVKYENYYKIKGHVRDLISFATQNVATHPPFSHIHLVSCRNLLIYLKKEVQERVLDSFYFSLEGDSYLFLGSSESFGNRSHFFKPVSKKWRIYKKIPGHEEKRGYQASHSGGHLKSNSDRQVTVKERKGRVTVTRSERIRKSILKAVVPPMIVVDRENHVLYYHGELKPYLIVPAGEPRNDITQLVLPEIRSRLRSGLYKVKKSGEKLNFHCDISSEGKKNYHKRTICLELMPLDDEHLMEEAIGIVFKELDEVDEHIEGLTSADEAHVSQNLELELAETREELQNTIEELETTTEELKASHEEALSTNEELQSANEELEASSEELRSLNEELSTVNSQLKEKIQQLQNANNDVENFFASTDLPTIFLNPELEIQRYTPAAEQLLKMGPRDISRPIYSLGRDLVDDDLAEECKRVLHNFQPIRKEKRSYDGRWYIRQITPYRTEERKIEGVVLVFQDVTEIKNLSQRAEGRERQQSVVAKLGMLALTGTEPKELMHQAVRQVAHVLNADYCKVLKYQPEQQNLLMVAGVGWQEGLVGEATVPDDRTSQAGYTLLANEPVIVKKLSEEKRFSGPDLLINHRVVSGMSCVINHSDPPFGVLGVHSTKYAEYTIDDANFLVSVANMLSTAVRTKEHQEKLYNSEEQFRSMANAIPQLAWMTDKTGYIFWYNQRWYDYTGTSLDTMKGWGWQKIHHPDHVDRVTEKFKKHLKLKEEWEDTFPLRSATGDYRWFLSRAMPITDQEGTIIRWFGTNTDITEQRELEASLKDAVLRLEETDKRKNEFLAILGHELRNPLAVLKGSAEIVEAGIAKAENVIDTMSRSINTMTKLLDDLLDLSRVSRNKIRLQLELVNISEIFSSRLLTIRKQCDKKNQKLDLDIENNLYINADPARLEQIFSNLLSNACKYTPEGGHIQVKAWKQDKYVCIKVTDNGFGIQPDQLNNIFEPFYQVTPEGTAASGLGIGLALVKNLVELHGGTISVNSSGSGNGTTFEICFHVANRSAQLNRSKEDKVQKEIPEGIVVVLVDDNPDILATFSKILEKHKCEVYSTDNGRDAVKLIQDKEPTVAFVDIGLPDMSGYEVASALRKSGYTNCLIAASGYSHKEAQEKAIEAGFNQHLSKPYSAKEIGYILIENNSN</sequence>
<dbReference type="InterPro" id="IPR000700">
    <property type="entry name" value="PAS-assoc_C"/>
</dbReference>
<comment type="catalytic activity">
    <reaction evidence="2">
        <text>L-glutamyl-[protein] + S-adenosyl-L-methionine = [protein]-L-glutamate 5-O-methyl ester + S-adenosyl-L-homocysteine</text>
        <dbReference type="Rhea" id="RHEA:24452"/>
        <dbReference type="Rhea" id="RHEA-COMP:10208"/>
        <dbReference type="Rhea" id="RHEA-COMP:10311"/>
        <dbReference type="ChEBI" id="CHEBI:29973"/>
        <dbReference type="ChEBI" id="CHEBI:57856"/>
        <dbReference type="ChEBI" id="CHEBI:59789"/>
        <dbReference type="ChEBI" id="CHEBI:82795"/>
        <dbReference type="EC" id="2.1.1.80"/>
    </reaction>
</comment>
<evidence type="ECO:0000259" key="14">
    <source>
        <dbReference type="PROSITE" id="PS50113"/>
    </source>
</evidence>
<dbReference type="Proteomes" id="UP000798808">
    <property type="component" value="Unassembled WGS sequence"/>
</dbReference>
<feature type="domain" description="PAC" evidence="14">
    <location>
        <begin position="1086"/>
        <end position="1138"/>
    </location>
</feature>
<dbReference type="InterPro" id="IPR022641">
    <property type="entry name" value="CheR_N"/>
</dbReference>
<dbReference type="CDD" id="cd00130">
    <property type="entry name" value="PAS"/>
    <property type="match status" value="2"/>
</dbReference>
<dbReference type="SUPFAM" id="SSF47384">
    <property type="entry name" value="Homodimeric domain of signal transducing histidine kinase"/>
    <property type="match status" value="1"/>
</dbReference>
<dbReference type="InterPro" id="IPR000014">
    <property type="entry name" value="PAS"/>
</dbReference>
<evidence type="ECO:0000259" key="15">
    <source>
        <dbReference type="PROSITE" id="PS50122"/>
    </source>
</evidence>
<dbReference type="SMART" id="SM00091">
    <property type="entry name" value="PAS"/>
    <property type="match status" value="3"/>
</dbReference>
<dbReference type="Pfam" id="PF03705">
    <property type="entry name" value="CheR_N"/>
    <property type="match status" value="1"/>
</dbReference>
<dbReference type="Gene3D" id="3.40.50.150">
    <property type="entry name" value="Vaccinia Virus protein VP39"/>
    <property type="match status" value="1"/>
</dbReference>
<dbReference type="PROSITE" id="PS50109">
    <property type="entry name" value="HIS_KIN"/>
    <property type="match status" value="1"/>
</dbReference>
<dbReference type="InterPro" id="IPR003594">
    <property type="entry name" value="HATPase_dom"/>
</dbReference>
<feature type="modified residue" description="4-aspartylphosphate" evidence="8">
    <location>
        <position position="1440"/>
    </location>
</feature>
<dbReference type="PRINTS" id="PR00996">
    <property type="entry name" value="CHERMTFRASE"/>
</dbReference>
<feature type="active site" evidence="7">
    <location>
        <position position="133"/>
    </location>
</feature>
<evidence type="ECO:0000256" key="6">
    <source>
        <dbReference type="ARBA" id="ARBA00022777"/>
    </source>
</evidence>
<dbReference type="Pfam" id="PF02518">
    <property type="entry name" value="HATPase_c"/>
    <property type="match status" value="1"/>
</dbReference>
<dbReference type="InterPro" id="IPR029016">
    <property type="entry name" value="GAF-like_dom_sf"/>
</dbReference>
<keyword evidence="3" id="KW-0489">Methyltransferase</keyword>
<dbReference type="SMART" id="SM00387">
    <property type="entry name" value="HATPase_c"/>
    <property type="match status" value="1"/>
</dbReference>
<keyword evidence="8" id="KW-0597">Phosphoprotein</keyword>
<dbReference type="SUPFAM" id="SSF55781">
    <property type="entry name" value="GAF domain-like"/>
    <property type="match status" value="1"/>
</dbReference>
<dbReference type="PANTHER" id="PTHR24422">
    <property type="entry name" value="CHEMOTAXIS PROTEIN METHYLTRANSFERASE"/>
    <property type="match status" value="1"/>
</dbReference>
<dbReference type="Gene3D" id="1.10.287.130">
    <property type="match status" value="1"/>
</dbReference>
<dbReference type="SUPFAM" id="SSF53335">
    <property type="entry name" value="S-adenosyl-L-methionine-dependent methyltransferases"/>
    <property type="match status" value="1"/>
</dbReference>
<dbReference type="EMBL" id="SMLW01000543">
    <property type="protein sequence ID" value="MTI25818.1"/>
    <property type="molecule type" value="Genomic_DNA"/>
</dbReference>
<evidence type="ECO:0000256" key="9">
    <source>
        <dbReference type="SAM" id="Coils"/>
    </source>
</evidence>
<keyword evidence="6" id="KW-0418">Kinase</keyword>
<dbReference type="RefSeq" id="WP_155172304.1">
    <property type="nucleotide sequence ID" value="NZ_BAAAFL010000068.1"/>
</dbReference>
<dbReference type="InterPro" id="IPR036097">
    <property type="entry name" value="HisK_dim/P_sf"/>
</dbReference>
<dbReference type="InterPro" id="IPR029063">
    <property type="entry name" value="SAM-dependent_MTases_sf"/>
</dbReference>
<dbReference type="SUPFAM" id="SSF55785">
    <property type="entry name" value="PYP-like sensor domain (PAS domain)"/>
    <property type="match status" value="2"/>
</dbReference>
<dbReference type="CDD" id="cd00082">
    <property type="entry name" value="HisKA"/>
    <property type="match status" value="1"/>
</dbReference>
<dbReference type="SMART" id="SM00388">
    <property type="entry name" value="HisKA"/>
    <property type="match status" value="1"/>
</dbReference>
<protein>
    <submittedName>
        <fullName evidence="17">Response regulator</fullName>
    </submittedName>
</protein>